<evidence type="ECO:0000259" key="9">
    <source>
        <dbReference type="PROSITE" id="PS50893"/>
    </source>
</evidence>
<feature type="transmembrane region" description="Helical" evidence="8">
    <location>
        <begin position="35"/>
        <end position="56"/>
    </location>
</feature>
<evidence type="ECO:0000256" key="2">
    <source>
        <dbReference type="ARBA" id="ARBA00022448"/>
    </source>
</evidence>
<evidence type="ECO:0000256" key="4">
    <source>
        <dbReference type="ARBA" id="ARBA00022741"/>
    </source>
</evidence>
<dbReference type="Gene3D" id="3.40.50.300">
    <property type="entry name" value="P-loop containing nucleotide triphosphate hydrolases"/>
    <property type="match status" value="2"/>
</dbReference>
<dbReference type="InterPro" id="IPR036640">
    <property type="entry name" value="ABC1_TM_sf"/>
</dbReference>
<evidence type="ECO:0000256" key="7">
    <source>
        <dbReference type="ARBA" id="ARBA00023136"/>
    </source>
</evidence>
<feature type="domain" description="ABC transporter" evidence="9">
    <location>
        <begin position="1215"/>
        <end position="1446"/>
    </location>
</feature>
<dbReference type="InterPro" id="IPR011527">
    <property type="entry name" value="ABC1_TM_dom"/>
</dbReference>
<dbReference type="PANTHER" id="PTHR24223:SF404">
    <property type="entry name" value="ABC MULTIDRUG TRANSPORTER (EUROFUNG)-RELATED"/>
    <property type="match status" value="1"/>
</dbReference>
<dbReference type="PROSITE" id="PS50929">
    <property type="entry name" value="ABC_TM1F"/>
    <property type="match status" value="2"/>
</dbReference>
<dbReference type="Gene3D" id="1.20.1560.10">
    <property type="entry name" value="ABC transporter type 1, transmembrane domain"/>
    <property type="match status" value="2"/>
</dbReference>
<dbReference type="PROSITE" id="PS00211">
    <property type="entry name" value="ABC_TRANSPORTER_1"/>
    <property type="match status" value="1"/>
</dbReference>
<dbReference type="Pfam" id="PF24357">
    <property type="entry name" value="TMD0_ABC"/>
    <property type="match status" value="1"/>
</dbReference>
<dbReference type="EMBL" id="DF933839">
    <property type="protein sequence ID" value="GAM42023.1"/>
    <property type="molecule type" value="Genomic_DNA"/>
</dbReference>
<feature type="transmembrane region" description="Helical" evidence="8">
    <location>
        <begin position="1035"/>
        <end position="1055"/>
    </location>
</feature>
<dbReference type="InterPro" id="IPR027417">
    <property type="entry name" value="P-loop_NTPase"/>
</dbReference>
<dbReference type="SUPFAM" id="SSF90123">
    <property type="entry name" value="ABC transporter transmembrane region"/>
    <property type="match status" value="2"/>
</dbReference>
<keyword evidence="12" id="KW-1185">Reference proteome</keyword>
<dbReference type="SUPFAM" id="SSF52540">
    <property type="entry name" value="P-loop containing nucleoside triphosphate hydrolases"/>
    <property type="match status" value="2"/>
</dbReference>
<dbReference type="GO" id="GO:0005524">
    <property type="term" value="F:ATP binding"/>
    <property type="evidence" value="ECO:0007669"/>
    <property type="project" value="UniProtKB-KW"/>
</dbReference>
<evidence type="ECO:0000256" key="3">
    <source>
        <dbReference type="ARBA" id="ARBA00022692"/>
    </source>
</evidence>
<evidence type="ECO:0000256" key="1">
    <source>
        <dbReference type="ARBA" id="ARBA00004141"/>
    </source>
</evidence>
<feature type="transmembrane region" description="Helical" evidence="8">
    <location>
        <begin position="1010"/>
        <end position="1029"/>
    </location>
</feature>
<proteinExistence type="predicted"/>
<feature type="transmembrane region" description="Helical" evidence="8">
    <location>
        <begin position="98"/>
        <end position="121"/>
    </location>
</feature>
<feature type="transmembrane region" description="Helical" evidence="8">
    <location>
        <begin position="68"/>
        <end position="86"/>
    </location>
</feature>
<dbReference type="GO" id="GO:0140359">
    <property type="term" value="F:ABC-type transporter activity"/>
    <property type="evidence" value="ECO:0007669"/>
    <property type="project" value="InterPro"/>
</dbReference>
<dbReference type="InterPro" id="IPR003593">
    <property type="entry name" value="AAA+_ATPase"/>
</dbReference>
<dbReference type="PANTHER" id="PTHR24223">
    <property type="entry name" value="ATP-BINDING CASSETTE SUB-FAMILY C"/>
    <property type="match status" value="1"/>
</dbReference>
<comment type="subcellular location">
    <subcellularLocation>
        <location evidence="1">Membrane</location>
        <topology evidence="1">Multi-pass membrane protein</topology>
    </subcellularLocation>
</comment>
<keyword evidence="6 8" id="KW-1133">Transmembrane helix</keyword>
<dbReference type="CDD" id="cd18580">
    <property type="entry name" value="ABC_6TM_ABCC_D2"/>
    <property type="match status" value="1"/>
</dbReference>
<feature type="transmembrane region" description="Helical" evidence="8">
    <location>
        <begin position="937"/>
        <end position="962"/>
    </location>
</feature>
<dbReference type="FunFam" id="1.20.1560.10:FF:000055">
    <property type="entry name" value="ABC multidrug transporter (Eurofung)"/>
    <property type="match status" value="1"/>
</dbReference>
<dbReference type="FunFam" id="3.40.50.300:FF:000630">
    <property type="entry name" value="ATP-binding cassette (ABC) transporter, putative"/>
    <property type="match status" value="1"/>
</dbReference>
<name>A0A0B8N4C2_TALPI</name>
<organism evidence="11 12">
    <name type="scientific">Talaromyces pinophilus</name>
    <name type="common">Penicillium pinophilum</name>
    <dbReference type="NCBI Taxonomy" id="128442"/>
    <lineage>
        <taxon>Eukaryota</taxon>
        <taxon>Fungi</taxon>
        <taxon>Dikarya</taxon>
        <taxon>Ascomycota</taxon>
        <taxon>Pezizomycotina</taxon>
        <taxon>Eurotiomycetes</taxon>
        <taxon>Eurotiomycetidae</taxon>
        <taxon>Eurotiales</taxon>
        <taxon>Trichocomaceae</taxon>
        <taxon>Talaromyces</taxon>
        <taxon>Talaromyces sect. Talaromyces</taxon>
    </lineage>
</organism>
<dbReference type="SMART" id="SM00382">
    <property type="entry name" value="AAA"/>
    <property type="match status" value="2"/>
</dbReference>
<evidence type="ECO:0000256" key="6">
    <source>
        <dbReference type="ARBA" id="ARBA00022989"/>
    </source>
</evidence>
<sequence length="1450" mass="159855">MSANTVCMVGADNQFGPRIVVSCREFDFTLLFEDAFFGALPAALFLIVIGSRLRVLHSSPVKVTSHRLAVLKLSFLAVLFILYVLFTAFRSQAPSLHTALSTASGVLSIVATFAATVLSFLEDQRSFKPSDTLVIYFSFLTILQIPRLRSLWLMSSVGICQGLWTAIFAVTVGLVLLESASKACILRPVYLTLSPEEVCGFWPRSFFAWVLPLFRTGFSTTIGIGDIPEVDHDLRGHAANAKLSRTWTESKGSRRLITALFRAYRWSILSAIVPRIALIAFTLCQPFLIAATVNWIGSEITTETKGYGQSLVGAYVIVYFGMAISTAVYFQQVNRFATMTRAGLISMIYDKTMTLKAKDLKDAKAVTLMGTDMERILNAIKNMHEIWASVIQAGIAIWLLERQVHVACVVPTIISLLCVYFTGPVSTRMASAQKAWIERIQKRLAITSAMLGDMKAAQMLGLKDLLFNIINELRELELKDSLRFRKIMVIVAVLSNAPQYLAPYAMFLTYGIIAAVAKNQTLLAAQAFASLSLVSLVTAPLIKLVFSIPILRQAIGCLERVEQFCMKEDLVTDDTGNAVSIDNQGPIFHGATEMSALNVNNQLIDFKNASVSWSKDSDIVLAGLNFSIPANKITMVIGSVGSGKSLLLESIIGETTIRQGGISGTLSYAAYCPQTPWLMNSTIRHNITGGSDFDPKWYDFAISSCALQRDLENFESGDYYKAGSDGSSLSGGQKQRVSLARAVYSRLPVAILDDVFSGLDSRSTNSIMQSLFSQDGYFRTSKTSVILTTHNLGILPYADHIIVLGDGKVVDSGTYRDILAHNPDLLIASTSMEKEPEDEPKLSIKEDVSRSKIEKPDDQVKNKETGTIKDSVDILRRNGTWGVYQYYIHRAGPYICLAAVGVLIIQAFAAEYATVWLQNWSSENEKNPNGHLAMYLGIYTLLNAVTLIGLVGSAWLITIVIITNTARGLHTDLLKATLSAPISFLQKSDKGSLINRFSQDINLIDMQLPIYVYNFTEGAATCIVILVIICVMGKYFAVAIPVIAIILWGVQLYYLRTSRQVRLLDIEAKAPLYSQFMETESGVSVVRLMRWQTRFRSQCEEFLDYSQKPLYMLYCIQQWLKLILDLVVMAMAVVIVATATGLKDHISPGAAGVALTLVLLFNDNLTHTIQFWTLTEISIGAVARIQRFAEDTPSDGRPTCDPAPPSHEWPLQGAISFEDVTACYSTDTAPVLKRLSLAIKPGEKVAICGQSGSGKTSLILSLLQMIDLQSGKITVDDVDLASLDRSDIRTRLSVVTQEPFFIPGSIRLNLDPHNRASDESIASSIKKTGLWARVEANGGLDMTFTASDWSMGERQLFSLARALTTQSPILVLDEATSSVDWETETKMQEIIDEEFSAKTVVSVVHRLRFVDRYDRVAVMKNGELVECDRPQALLSVDSELKKLHDAMALS</sequence>
<keyword evidence="4" id="KW-0547">Nucleotide-binding</keyword>
<feature type="transmembrane region" description="Helical" evidence="8">
    <location>
        <begin position="1119"/>
        <end position="1139"/>
    </location>
</feature>
<evidence type="ECO:0000256" key="8">
    <source>
        <dbReference type="SAM" id="Phobius"/>
    </source>
</evidence>
<dbReference type="InterPro" id="IPR003439">
    <property type="entry name" value="ABC_transporter-like_ATP-bd"/>
</dbReference>
<dbReference type="InterPro" id="IPR056227">
    <property type="entry name" value="TMD0_ABC"/>
</dbReference>
<feature type="transmembrane region" description="Helical" evidence="8">
    <location>
        <begin position="263"/>
        <end position="291"/>
    </location>
</feature>
<reference evidence="12" key="1">
    <citation type="journal article" date="2015" name="Genome Announc.">
        <title>Draft genome sequence of Talaromyces cellulolyticus strain Y-94, a source of lignocellulosic biomass-degrading enzymes.</title>
        <authorList>
            <person name="Fujii T."/>
            <person name="Koike H."/>
            <person name="Sawayama S."/>
            <person name="Yano S."/>
            <person name="Inoue H."/>
        </authorList>
    </citation>
    <scope>NUCLEOTIDE SEQUENCE [LARGE SCALE GENOMIC DNA]</scope>
    <source>
        <strain evidence="12">Y-94</strain>
    </source>
</reference>
<feature type="transmembrane region" description="Helical" evidence="8">
    <location>
        <begin position="894"/>
        <end position="917"/>
    </location>
</feature>
<feature type="domain" description="ABC transmembrane type-1" evidence="10">
    <location>
        <begin position="897"/>
        <end position="1173"/>
    </location>
</feature>
<dbReference type="InterPro" id="IPR017871">
    <property type="entry name" value="ABC_transporter-like_CS"/>
</dbReference>
<dbReference type="GO" id="GO:0016887">
    <property type="term" value="F:ATP hydrolysis activity"/>
    <property type="evidence" value="ECO:0007669"/>
    <property type="project" value="InterPro"/>
</dbReference>
<feature type="domain" description="ABC transmembrane type-1" evidence="10">
    <location>
        <begin position="276"/>
        <end position="553"/>
    </location>
</feature>
<feature type="transmembrane region" description="Helical" evidence="8">
    <location>
        <begin position="156"/>
        <end position="177"/>
    </location>
</feature>
<dbReference type="CDD" id="cd03244">
    <property type="entry name" value="ABCC_MRP_domain2"/>
    <property type="match status" value="1"/>
</dbReference>
<feature type="transmembrane region" description="Helical" evidence="8">
    <location>
        <begin position="133"/>
        <end position="150"/>
    </location>
</feature>
<dbReference type="InterPro" id="IPR050173">
    <property type="entry name" value="ABC_transporter_C-like"/>
</dbReference>
<feature type="transmembrane region" description="Helical" evidence="8">
    <location>
        <begin position="523"/>
        <end position="546"/>
    </location>
</feature>
<evidence type="ECO:0000313" key="11">
    <source>
        <dbReference type="EMBL" id="GAM42023.1"/>
    </source>
</evidence>
<keyword evidence="2" id="KW-0813">Transport</keyword>
<keyword evidence="7 8" id="KW-0472">Membrane</keyword>
<accession>A0A0B8N4C2</accession>
<dbReference type="InterPro" id="IPR044726">
    <property type="entry name" value="ABCC_6TM_D2"/>
</dbReference>
<dbReference type="GO" id="GO:0016020">
    <property type="term" value="C:membrane"/>
    <property type="evidence" value="ECO:0007669"/>
    <property type="project" value="UniProtKB-SubCell"/>
</dbReference>
<dbReference type="InterPro" id="IPR044746">
    <property type="entry name" value="ABCC_6TM_D1"/>
</dbReference>
<dbReference type="CDD" id="cd18579">
    <property type="entry name" value="ABC_6TM_ABCC_D1"/>
    <property type="match status" value="1"/>
</dbReference>
<evidence type="ECO:0000259" key="10">
    <source>
        <dbReference type="PROSITE" id="PS50929"/>
    </source>
</evidence>
<dbReference type="PROSITE" id="PS50893">
    <property type="entry name" value="ABC_TRANSPORTER_2"/>
    <property type="match status" value="2"/>
</dbReference>
<protein>
    <submittedName>
        <fullName evidence="11">Vacuolar glutathione S-conjugate transporter</fullName>
    </submittedName>
</protein>
<evidence type="ECO:0000256" key="5">
    <source>
        <dbReference type="ARBA" id="ARBA00022840"/>
    </source>
</evidence>
<dbReference type="FunFam" id="1.20.1560.10:FF:000066">
    <property type="entry name" value="ABC multidrug transporter (Eurofung)"/>
    <property type="match status" value="1"/>
</dbReference>
<feature type="transmembrane region" description="Helical" evidence="8">
    <location>
        <begin position="487"/>
        <end position="517"/>
    </location>
</feature>
<dbReference type="Pfam" id="PF00664">
    <property type="entry name" value="ABC_membrane"/>
    <property type="match status" value="1"/>
</dbReference>
<dbReference type="Pfam" id="PF00005">
    <property type="entry name" value="ABC_tran"/>
    <property type="match status" value="2"/>
</dbReference>
<keyword evidence="3 8" id="KW-0812">Transmembrane</keyword>
<evidence type="ECO:0000313" key="12">
    <source>
        <dbReference type="Proteomes" id="UP000053095"/>
    </source>
</evidence>
<feature type="transmembrane region" description="Helical" evidence="8">
    <location>
        <begin position="311"/>
        <end position="330"/>
    </location>
</feature>
<keyword evidence="5" id="KW-0067">ATP-binding</keyword>
<gene>
    <name evidence="11" type="ORF">TCE0_043r15624</name>
</gene>
<dbReference type="Proteomes" id="UP000053095">
    <property type="component" value="Unassembled WGS sequence"/>
</dbReference>
<feature type="domain" description="ABC transporter" evidence="9">
    <location>
        <begin position="604"/>
        <end position="831"/>
    </location>
</feature>